<organism evidence="8 9">
    <name type="scientific">Acipenser ruthenus</name>
    <name type="common">Sterlet sturgeon</name>
    <dbReference type="NCBI Taxonomy" id="7906"/>
    <lineage>
        <taxon>Eukaryota</taxon>
        <taxon>Metazoa</taxon>
        <taxon>Chordata</taxon>
        <taxon>Craniata</taxon>
        <taxon>Vertebrata</taxon>
        <taxon>Euteleostomi</taxon>
        <taxon>Actinopterygii</taxon>
        <taxon>Chondrostei</taxon>
        <taxon>Acipenseriformes</taxon>
        <taxon>Acipenseridae</taxon>
        <taxon>Acipenser</taxon>
    </lineage>
</organism>
<gene>
    <name evidence="8" type="ORF">EOD39_21339</name>
</gene>
<keyword evidence="5" id="KW-0393">Immunoglobulin domain</keyword>
<dbReference type="PANTHER" id="PTHR11640">
    <property type="entry name" value="NEPHRIN"/>
    <property type="match status" value="1"/>
</dbReference>
<evidence type="ECO:0000313" key="8">
    <source>
        <dbReference type="EMBL" id="RXM91281.1"/>
    </source>
</evidence>
<dbReference type="PROSITE" id="PS50835">
    <property type="entry name" value="IG_LIKE"/>
    <property type="match status" value="5"/>
</dbReference>
<dbReference type="GO" id="GO:0005911">
    <property type="term" value="C:cell-cell junction"/>
    <property type="evidence" value="ECO:0007669"/>
    <property type="project" value="TreeGrafter"/>
</dbReference>
<keyword evidence="2 6" id="KW-0472">Membrane</keyword>
<feature type="transmembrane region" description="Helical" evidence="6">
    <location>
        <begin position="622"/>
        <end position="649"/>
    </location>
</feature>
<dbReference type="Gene3D" id="2.60.40.10">
    <property type="entry name" value="Immunoglobulins"/>
    <property type="match status" value="6"/>
</dbReference>
<evidence type="ECO:0000256" key="4">
    <source>
        <dbReference type="ARBA" id="ARBA00023180"/>
    </source>
</evidence>
<keyword evidence="9" id="KW-1185">Reference proteome</keyword>
<feature type="domain" description="Ig-like" evidence="7">
    <location>
        <begin position="523"/>
        <end position="614"/>
    </location>
</feature>
<keyword evidence="6" id="KW-1133">Transmembrane helix</keyword>
<dbReference type="Pfam" id="PF13927">
    <property type="entry name" value="Ig_3"/>
    <property type="match status" value="4"/>
</dbReference>
<evidence type="ECO:0000313" key="9">
    <source>
        <dbReference type="Proteomes" id="UP000289886"/>
    </source>
</evidence>
<dbReference type="GO" id="GO:0050839">
    <property type="term" value="F:cell adhesion molecule binding"/>
    <property type="evidence" value="ECO:0007669"/>
    <property type="project" value="TreeGrafter"/>
</dbReference>
<dbReference type="AlphaFoldDB" id="A0A444USY5"/>
<dbReference type="InterPro" id="IPR051275">
    <property type="entry name" value="Cell_adhesion_signaling"/>
</dbReference>
<name>A0A444USY5_ACIRT</name>
<sequence>MKTRQVTLYCESLLPNSPHGTDQCWYYKGSRIFCGGSPVPSRFDGRLNQDGSCNLVISNLVEEDSGLYTYVSSSGYFGDVILNVTNVPMVTNFLPYIEGVRGRSVILPCLNYPSEQPLLQRQNCWYHETTAIYCFSSPQSNTSMFISRLSASNDDNLEISELQMSDTGRFTCFLSQSNYGKLKLTVKDVPVSKPVITKTPSDSSIRAGTPISLSCKSAFGSWPISYNWYKLNSQTGGYEHFASGGTLTLNPAEVKNTGLYKCKASNQVNGVTVQESADSELTVQSPITNISILAIPKQLFVFEGQTLTLRCQVDSGSPPINWIWYRYTEDREQPDSEFRHQQQELKLTHTEQSSVYSCKANNTCLGQVITLNSTKMKAFIVPRPVAHAVSYSSLALSLCALIALVVIVVLLLRRKPTPPPSPPKKIPVSKPVITKTPSDSSIRAGTPISLSCKSAFGSWPISYNWYKLNSQTGGYEHFASGGTLTLNPAEVKNTGLYKCKASNQVNGVTVQESADTELTVQSPITNISILAIPKQLFVFEGQTLTLRCQVDSGSPPINWIWYRYTEDREQPDSEFRHQQQELKLTHTEQSSVYSCKANNTCLGQVITLNSTKMKAFIVPRPVAHAVSYSSLALSLCALIALVVIVVLLLRRKPTPPPSPPKKNTAALQPIAHQRQNVKQNVRGNAKVNEYQDSHQDNQKDFYCPLSRDTCTGEDVYDELI</sequence>
<dbReference type="CDD" id="cd00096">
    <property type="entry name" value="Ig"/>
    <property type="match status" value="1"/>
</dbReference>
<keyword evidence="4" id="KW-0325">Glycoprotein</keyword>
<dbReference type="SMART" id="SM00408">
    <property type="entry name" value="IGc2"/>
    <property type="match status" value="5"/>
</dbReference>
<dbReference type="InterPro" id="IPR003599">
    <property type="entry name" value="Ig_sub"/>
</dbReference>
<dbReference type="GO" id="GO:0005886">
    <property type="term" value="C:plasma membrane"/>
    <property type="evidence" value="ECO:0007669"/>
    <property type="project" value="TreeGrafter"/>
</dbReference>
<keyword evidence="3" id="KW-1015">Disulfide bond</keyword>
<comment type="caution">
    <text evidence="8">The sequence shown here is derived from an EMBL/GenBank/DDBJ whole genome shotgun (WGS) entry which is preliminary data.</text>
</comment>
<keyword evidence="6" id="KW-0812">Transmembrane</keyword>
<proteinExistence type="predicted"/>
<dbReference type="GO" id="GO:0098609">
    <property type="term" value="P:cell-cell adhesion"/>
    <property type="evidence" value="ECO:0007669"/>
    <property type="project" value="TreeGrafter"/>
</dbReference>
<dbReference type="InterPro" id="IPR007110">
    <property type="entry name" value="Ig-like_dom"/>
</dbReference>
<reference evidence="8 9" key="1">
    <citation type="submission" date="2019-01" db="EMBL/GenBank/DDBJ databases">
        <title>Draft Genome and Complete Hox-Cluster Characterization of the Sterlet Sturgeon (Acipenser ruthenus).</title>
        <authorList>
            <person name="Wei Q."/>
        </authorList>
    </citation>
    <scope>NUCLEOTIDE SEQUENCE [LARGE SCALE GENOMIC DNA]</scope>
    <source>
        <strain evidence="8">WHYD16114868_AA</strain>
        <tissue evidence="8">Blood</tissue>
    </source>
</reference>
<accession>A0A444USY5</accession>
<protein>
    <submittedName>
        <fullName evidence="8">Fc receptor-like protein 5</fullName>
    </submittedName>
</protein>
<feature type="domain" description="Ig-like" evidence="7">
    <location>
        <begin position="286"/>
        <end position="377"/>
    </location>
</feature>
<evidence type="ECO:0000256" key="2">
    <source>
        <dbReference type="ARBA" id="ARBA00023136"/>
    </source>
</evidence>
<evidence type="ECO:0000256" key="1">
    <source>
        <dbReference type="ARBA" id="ARBA00004479"/>
    </source>
</evidence>
<dbReference type="EMBL" id="SCEB01009407">
    <property type="protein sequence ID" value="RXM91281.1"/>
    <property type="molecule type" value="Genomic_DNA"/>
</dbReference>
<keyword evidence="8" id="KW-0675">Receptor</keyword>
<evidence type="ECO:0000256" key="6">
    <source>
        <dbReference type="SAM" id="Phobius"/>
    </source>
</evidence>
<dbReference type="Proteomes" id="UP000289886">
    <property type="component" value="Unassembled WGS sequence"/>
</dbReference>
<dbReference type="InterPro" id="IPR013783">
    <property type="entry name" value="Ig-like_fold"/>
</dbReference>
<evidence type="ECO:0000259" key="7">
    <source>
        <dbReference type="PROSITE" id="PS50835"/>
    </source>
</evidence>
<dbReference type="SMART" id="SM00409">
    <property type="entry name" value="IG"/>
    <property type="match status" value="6"/>
</dbReference>
<evidence type="ECO:0000256" key="3">
    <source>
        <dbReference type="ARBA" id="ARBA00023157"/>
    </source>
</evidence>
<dbReference type="InterPro" id="IPR036179">
    <property type="entry name" value="Ig-like_dom_sf"/>
</dbReference>
<feature type="domain" description="Ig-like" evidence="7">
    <location>
        <begin position="194"/>
        <end position="282"/>
    </location>
</feature>
<feature type="transmembrane region" description="Helical" evidence="6">
    <location>
        <begin position="391"/>
        <end position="412"/>
    </location>
</feature>
<feature type="domain" description="Ig-like" evidence="7">
    <location>
        <begin position="88"/>
        <end position="192"/>
    </location>
</feature>
<evidence type="ECO:0000256" key="5">
    <source>
        <dbReference type="ARBA" id="ARBA00023319"/>
    </source>
</evidence>
<feature type="domain" description="Ig-like" evidence="7">
    <location>
        <begin position="431"/>
        <end position="519"/>
    </location>
</feature>
<comment type="subcellular location">
    <subcellularLocation>
        <location evidence="1">Membrane</location>
        <topology evidence="1">Single-pass type I membrane protein</topology>
    </subcellularLocation>
</comment>
<dbReference type="PANTHER" id="PTHR11640:SF31">
    <property type="entry name" value="IRREGULAR CHIASM C-ROUGHEST PROTEIN-RELATED"/>
    <property type="match status" value="1"/>
</dbReference>
<dbReference type="InterPro" id="IPR003598">
    <property type="entry name" value="Ig_sub2"/>
</dbReference>
<dbReference type="SUPFAM" id="SSF48726">
    <property type="entry name" value="Immunoglobulin"/>
    <property type="match status" value="6"/>
</dbReference>